<name>A0ABM6KEQ3_9BACI</name>
<gene>
    <name evidence="1" type="ORF">B4U37_02325</name>
</gene>
<accession>A0ABM6KEQ3</accession>
<proteinExistence type="predicted"/>
<evidence type="ECO:0000313" key="2">
    <source>
        <dbReference type="Proteomes" id="UP000195573"/>
    </source>
</evidence>
<evidence type="ECO:0000313" key="1">
    <source>
        <dbReference type="EMBL" id="ART74951.1"/>
    </source>
</evidence>
<reference evidence="1 2" key="1">
    <citation type="submission" date="2017-04" db="EMBL/GenBank/DDBJ databases">
        <title>Complete Genome Sequence of the Bacillus horikoshii 20a strain from Cuatro Cienegas, Coahuila, Mexico.</title>
        <authorList>
            <person name="Zarza E."/>
            <person name="Alcaraz L.D."/>
            <person name="Aguilar-Salinas B."/>
            <person name="Islas A."/>
            <person name="Olmedo-Alvarez G."/>
        </authorList>
    </citation>
    <scope>NUCLEOTIDE SEQUENCE [LARGE SCALE GENOMIC DNA]</scope>
    <source>
        <strain evidence="1 2">20a</strain>
    </source>
</reference>
<organism evidence="1 2">
    <name type="scientific">Sutcliffiella horikoshii</name>
    <dbReference type="NCBI Taxonomy" id="79883"/>
    <lineage>
        <taxon>Bacteria</taxon>
        <taxon>Bacillati</taxon>
        <taxon>Bacillota</taxon>
        <taxon>Bacilli</taxon>
        <taxon>Bacillales</taxon>
        <taxon>Bacillaceae</taxon>
        <taxon>Sutcliffiella</taxon>
    </lineage>
</organism>
<protein>
    <submittedName>
        <fullName evidence="1">Uncharacterized protein</fullName>
    </submittedName>
</protein>
<dbReference type="Proteomes" id="UP000195573">
    <property type="component" value="Chromosome"/>
</dbReference>
<sequence length="63" mass="7249">MALIFGKVTITVEKVTITTKKVTINAEKVTITPKIVTIHRVTSEKPNIITYFRKKAYKKRRDS</sequence>
<keyword evidence="2" id="KW-1185">Reference proteome</keyword>
<dbReference type="EMBL" id="CP020880">
    <property type="protein sequence ID" value="ART74951.1"/>
    <property type="molecule type" value="Genomic_DNA"/>
</dbReference>